<reference evidence="1 2" key="1">
    <citation type="submission" date="2009-06" db="EMBL/GenBank/DDBJ databases">
        <title>Complete sequence of Desulfovibrio salexigens DSM 2638.</title>
        <authorList>
            <consortium name="US DOE Joint Genome Institute"/>
            <person name="Lucas S."/>
            <person name="Copeland A."/>
            <person name="Lapidus A."/>
            <person name="Glavina del Rio T."/>
            <person name="Tice H."/>
            <person name="Bruce D."/>
            <person name="Goodwin L."/>
            <person name="Pitluck S."/>
            <person name="Munk A.C."/>
            <person name="Brettin T."/>
            <person name="Detter J.C."/>
            <person name="Han C."/>
            <person name="Tapia R."/>
            <person name="Larimer F."/>
            <person name="Land M."/>
            <person name="Hauser L."/>
            <person name="Kyrpides N."/>
            <person name="Anderson I."/>
            <person name="Wall J.D."/>
            <person name="Arkin A.P."/>
            <person name="Dehal P."/>
            <person name="Chivian D."/>
            <person name="Giles B."/>
            <person name="Hazen T.C."/>
        </authorList>
    </citation>
    <scope>NUCLEOTIDE SEQUENCE [LARGE SCALE GENOMIC DNA]</scope>
    <source>
        <strain evidence="2">ATCC 14822 / DSM 2638 / NCIMB 8403 / VKM B-1763</strain>
    </source>
</reference>
<proteinExistence type="predicted"/>
<gene>
    <name evidence="1" type="ordered locus">Desal_0811</name>
</gene>
<dbReference type="Proteomes" id="UP000002601">
    <property type="component" value="Chromosome"/>
</dbReference>
<dbReference type="SUPFAM" id="SSF141371">
    <property type="entry name" value="PilZ domain-like"/>
    <property type="match status" value="1"/>
</dbReference>
<name>C6BZ53_MARSD</name>
<dbReference type="eggNOG" id="ENOG5032KQ5">
    <property type="taxonomic scope" value="Bacteria"/>
</dbReference>
<dbReference type="EMBL" id="CP001649">
    <property type="protein sequence ID" value="ACS78877.1"/>
    <property type="molecule type" value="Genomic_DNA"/>
</dbReference>
<keyword evidence="2" id="KW-1185">Reference proteome</keyword>
<sequence>MNTLSDRRKHARIELNSINSFFRQCDVAATSGGDFDITILNISKKGMKFKINSKNDSDKIKLDDELFIRGCIFNDRIGFLSSQKAVTVWQDNTVFGVEFTPSLDLDEPSLFNMLK</sequence>
<dbReference type="HOGENOM" id="CLU_2105000_0_0_7"/>
<protein>
    <submittedName>
        <fullName evidence="1">Type IV pilus assembly PilZ</fullName>
    </submittedName>
</protein>
<accession>C6BZ53</accession>
<dbReference type="STRING" id="526222.Desal_0811"/>
<dbReference type="RefSeq" id="WP_015850696.1">
    <property type="nucleotide sequence ID" value="NC_012881.1"/>
</dbReference>
<dbReference type="AlphaFoldDB" id="C6BZ53"/>
<organism evidence="1 2">
    <name type="scientific">Maridesulfovibrio salexigens (strain ATCC 14822 / DSM 2638 / NCIMB 8403 / VKM B-1763)</name>
    <name type="common">Desulfovibrio salexigens</name>
    <dbReference type="NCBI Taxonomy" id="526222"/>
    <lineage>
        <taxon>Bacteria</taxon>
        <taxon>Pseudomonadati</taxon>
        <taxon>Thermodesulfobacteriota</taxon>
        <taxon>Desulfovibrionia</taxon>
        <taxon>Desulfovibrionales</taxon>
        <taxon>Desulfovibrionaceae</taxon>
        <taxon>Maridesulfovibrio</taxon>
    </lineage>
</organism>
<dbReference type="OrthoDB" id="5458226at2"/>
<evidence type="ECO:0000313" key="1">
    <source>
        <dbReference type="EMBL" id="ACS78877.1"/>
    </source>
</evidence>
<evidence type="ECO:0000313" key="2">
    <source>
        <dbReference type="Proteomes" id="UP000002601"/>
    </source>
</evidence>
<dbReference type="KEGG" id="dsa:Desal_0811"/>